<accession>A0ABU7U6Q7</accession>
<dbReference type="EMBL" id="JAWJZY010000012">
    <property type="protein sequence ID" value="MEE8659691.1"/>
    <property type="molecule type" value="Genomic_DNA"/>
</dbReference>
<evidence type="ECO:0000313" key="1">
    <source>
        <dbReference type="EMBL" id="MEE8659691.1"/>
    </source>
</evidence>
<keyword evidence="2" id="KW-1185">Reference proteome</keyword>
<gene>
    <name evidence="1" type="ORF">DOFOFD_11850</name>
</gene>
<protein>
    <submittedName>
        <fullName evidence="1">Uncharacterized protein</fullName>
    </submittedName>
</protein>
<dbReference type="Proteomes" id="UP001312908">
    <property type="component" value="Unassembled WGS sequence"/>
</dbReference>
<sequence>MRLLTANVRPSRVDAVFDSVSVVTTFRETLRAAGCDFLPDFRGDPGA</sequence>
<proteinExistence type="predicted"/>
<name>A0ABU7U6Q7_9PROT</name>
<evidence type="ECO:0000313" key="2">
    <source>
        <dbReference type="Proteomes" id="UP001312908"/>
    </source>
</evidence>
<comment type="caution">
    <text evidence="1">The sequence shown here is derived from an EMBL/GenBank/DDBJ whole genome shotgun (WGS) entry which is preliminary data.</text>
</comment>
<reference evidence="1 2" key="1">
    <citation type="submission" date="2023-10" db="EMBL/GenBank/DDBJ databases">
        <title>Sorlinia euscelidii gen. nov., sp. nov., an acetic acid bacteria isolated from the gut of Euscelidius variegatus emitter.</title>
        <authorList>
            <person name="Michoud G."/>
            <person name="Marasco R."/>
            <person name="Seferji K."/>
            <person name="Gonella E."/>
            <person name="Garuglieri E."/>
            <person name="Alma A."/>
            <person name="Mapelli F."/>
            <person name="Borin S."/>
            <person name="Daffonchio D."/>
            <person name="Crotti E."/>
        </authorList>
    </citation>
    <scope>NUCLEOTIDE SEQUENCE [LARGE SCALE GENOMIC DNA]</scope>
    <source>
        <strain evidence="1 2">EV16P</strain>
    </source>
</reference>
<organism evidence="1 2">
    <name type="scientific">Sorlinia euscelidii</name>
    <dbReference type="NCBI Taxonomy" id="3081148"/>
    <lineage>
        <taxon>Bacteria</taxon>
        <taxon>Pseudomonadati</taxon>
        <taxon>Pseudomonadota</taxon>
        <taxon>Alphaproteobacteria</taxon>
        <taxon>Acetobacterales</taxon>
        <taxon>Acetobacteraceae</taxon>
        <taxon>Sorlinia</taxon>
    </lineage>
</organism>